<evidence type="ECO:0000256" key="3">
    <source>
        <dbReference type="ARBA" id="ARBA00023004"/>
    </source>
</evidence>
<keyword evidence="7" id="KW-1185">Reference proteome</keyword>
<accession>A0A8J7KZ86</accession>
<evidence type="ECO:0000313" key="6">
    <source>
        <dbReference type="EMBL" id="MBG6140462.1"/>
    </source>
</evidence>
<dbReference type="GO" id="GO:0046872">
    <property type="term" value="F:metal ion binding"/>
    <property type="evidence" value="ECO:0007669"/>
    <property type="project" value="UniProtKB-KW"/>
</dbReference>
<dbReference type="AlphaFoldDB" id="A0A8J7KZ86"/>
<dbReference type="InterPro" id="IPR050377">
    <property type="entry name" value="Radical_SAM_PqqE_MftC-like"/>
</dbReference>
<dbReference type="PANTHER" id="PTHR11228">
    <property type="entry name" value="RADICAL SAM DOMAIN PROTEIN"/>
    <property type="match status" value="1"/>
</dbReference>
<name>A0A8J7KZ86_9ACTN</name>
<comment type="caution">
    <text evidence="6">The sequence shown here is derived from an EMBL/GenBank/DDBJ whole genome shotgun (WGS) entry which is preliminary data.</text>
</comment>
<dbReference type="SFLD" id="SFLDG01386">
    <property type="entry name" value="main_SPASM_domain-containing"/>
    <property type="match status" value="1"/>
</dbReference>
<dbReference type="Pfam" id="PF04055">
    <property type="entry name" value="Radical_SAM"/>
    <property type="match status" value="1"/>
</dbReference>
<dbReference type="GO" id="GO:0003824">
    <property type="term" value="F:catalytic activity"/>
    <property type="evidence" value="ECO:0007669"/>
    <property type="project" value="InterPro"/>
</dbReference>
<dbReference type="SUPFAM" id="SSF102114">
    <property type="entry name" value="Radical SAM enzymes"/>
    <property type="match status" value="1"/>
</dbReference>
<gene>
    <name evidence="6" type="ORF">IW245_006656</name>
</gene>
<dbReference type="Proteomes" id="UP000622552">
    <property type="component" value="Unassembled WGS sequence"/>
</dbReference>
<dbReference type="GO" id="GO:0051536">
    <property type="term" value="F:iron-sulfur cluster binding"/>
    <property type="evidence" value="ECO:0007669"/>
    <property type="project" value="UniProtKB-KW"/>
</dbReference>
<evidence type="ECO:0000313" key="7">
    <source>
        <dbReference type="Proteomes" id="UP000622552"/>
    </source>
</evidence>
<dbReference type="InterPro" id="IPR007197">
    <property type="entry name" value="rSAM"/>
</dbReference>
<dbReference type="SFLD" id="SFLDG01216">
    <property type="entry name" value="thioether_bond_formation_requi"/>
    <property type="match status" value="1"/>
</dbReference>
<keyword evidence="4" id="KW-0411">Iron-sulfur</keyword>
<evidence type="ECO:0000256" key="1">
    <source>
        <dbReference type="ARBA" id="ARBA00022691"/>
    </source>
</evidence>
<keyword evidence="1" id="KW-0949">S-adenosyl-L-methionine</keyword>
<keyword evidence="3" id="KW-0408">Iron</keyword>
<evidence type="ECO:0000256" key="4">
    <source>
        <dbReference type="ARBA" id="ARBA00023014"/>
    </source>
</evidence>
<dbReference type="EMBL" id="JADOUF010000001">
    <property type="protein sequence ID" value="MBG6140462.1"/>
    <property type="molecule type" value="Genomic_DNA"/>
</dbReference>
<keyword evidence="2" id="KW-0479">Metal-binding</keyword>
<proteinExistence type="predicted"/>
<dbReference type="SFLD" id="SFLDG01067">
    <property type="entry name" value="SPASM/twitch_domain_containing"/>
    <property type="match status" value="1"/>
</dbReference>
<dbReference type="InterPro" id="IPR058240">
    <property type="entry name" value="rSAM_sf"/>
</dbReference>
<dbReference type="Gene3D" id="3.20.20.70">
    <property type="entry name" value="Aldolase class I"/>
    <property type="match status" value="1"/>
</dbReference>
<dbReference type="CDD" id="cd01335">
    <property type="entry name" value="Radical_SAM"/>
    <property type="match status" value="1"/>
</dbReference>
<dbReference type="RefSeq" id="WP_197007000.1">
    <property type="nucleotide sequence ID" value="NZ_BONS01000005.1"/>
</dbReference>
<dbReference type="SFLD" id="SFLDS00029">
    <property type="entry name" value="Radical_SAM"/>
    <property type="match status" value="1"/>
</dbReference>
<dbReference type="SFLD" id="SFLDF00365">
    <property type="entry name" value="thuricin_CD_(TrnCD-like)"/>
    <property type="match status" value="1"/>
</dbReference>
<protein>
    <submittedName>
        <fullName evidence="6">MoaA/NifB/PqqE/SkfB family radical SAM enzyme</fullName>
    </submittedName>
</protein>
<feature type="domain" description="Radical SAM core" evidence="5">
    <location>
        <begin position="18"/>
        <end position="158"/>
    </location>
</feature>
<evidence type="ECO:0000256" key="2">
    <source>
        <dbReference type="ARBA" id="ARBA00022723"/>
    </source>
</evidence>
<dbReference type="PANTHER" id="PTHR11228:SF7">
    <property type="entry name" value="PQQA PEPTIDE CYCLASE"/>
    <property type="match status" value="1"/>
</dbReference>
<evidence type="ECO:0000259" key="5">
    <source>
        <dbReference type="Pfam" id="PF04055"/>
    </source>
</evidence>
<reference evidence="6" key="1">
    <citation type="submission" date="2020-11" db="EMBL/GenBank/DDBJ databases">
        <title>Sequencing the genomes of 1000 actinobacteria strains.</title>
        <authorList>
            <person name="Klenk H.-P."/>
        </authorList>
    </citation>
    <scope>NUCLEOTIDE SEQUENCE</scope>
    <source>
        <strain evidence="6">DSM 45356</strain>
    </source>
</reference>
<sequence length="340" mass="36470">MNDFTGASRTDLQFLWLEITGKCQETCGHCYADSGPNGTHGMMAEPDWLRVIDQAAGLGVRMIQLIGGEPTLHPSMPTLLAHALDVGLEVEVFSNLLIIRPELWDLFARDGVSLACSYYSDDPGQHDAITHRRGSHRRTRDNIARAVTEGINLRVGVIDLDDEQRWRQAVDDLTGLGVPEGRIGVDQLRQVGRGIRTEGASPDQLCGQCTAGVGAVLPDGSVFPCVFSRWLPAGNVLTDDLGTILAGGLAERRAYLDAAFSTRPEITGCNPTCGPNCNPIGCGPRCQPMTGCNPAKQCAPASNFCPPNYRGPGTPCSPRSDCAPKQCNPTATCNPKTKKN</sequence>
<dbReference type="InterPro" id="IPR013785">
    <property type="entry name" value="Aldolase_TIM"/>
</dbReference>
<organism evidence="6 7">
    <name type="scientific">Longispora fulva</name>
    <dbReference type="NCBI Taxonomy" id="619741"/>
    <lineage>
        <taxon>Bacteria</taxon>
        <taxon>Bacillati</taxon>
        <taxon>Actinomycetota</taxon>
        <taxon>Actinomycetes</taxon>
        <taxon>Micromonosporales</taxon>
        <taxon>Micromonosporaceae</taxon>
        <taxon>Longispora</taxon>
    </lineage>
</organism>